<dbReference type="RefSeq" id="WP_046634606.1">
    <property type="nucleotide sequence ID" value="NZ_CCRK01000004.1"/>
</dbReference>
<dbReference type="PANTHER" id="PTHR43610">
    <property type="entry name" value="BLL6696 PROTEIN"/>
    <property type="match status" value="1"/>
</dbReference>
<sequence>MSVWPDLFTAEGNFSSVVPLTMEHHDDLVEAAGDGELHRLWYTKVPEPENVGAEIERRLELRTIGSMLPFAIIEKTNGKAVGMTTYMNIDAANRRLEIGATWCRQSVQRSPLNTECKLLLLQHAFEKLDCICVEFRTHFMNIQSRRAIERLGAKLDGVLRSNMVMANGTIRDTAVYSIIASEWPAVKANLRWQLEKPRP</sequence>
<protein>
    <submittedName>
        <fullName evidence="2">Acetyltransferase, ribosomal protein N-acetylase</fullName>
    </submittedName>
</protein>
<evidence type="ECO:0000313" key="2">
    <source>
        <dbReference type="EMBL" id="CDZ48521.1"/>
    </source>
</evidence>
<accession>A0A0T7GMJ5</accession>
<dbReference type="AlphaFoldDB" id="A0A0T7GMJ5"/>
<dbReference type="PANTHER" id="PTHR43610:SF1">
    <property type="entry name" value="N-ACETYLTRANSFERASE DOMAIN-CONTAINING PROTEIN"/>
    <property type="match status" value="1"/>
</dbReference>
<dbReference type="Proteomes" id="UP000039660">
    <property type="component" value="Unassembled WGS sequence"/>
</dbReference>
<name>A0A0T7GMJ5_NEOGA</name>
<evidence type="ECO:0000313" key="3">
    <source>
        <dbReference type="Proteomes" id="UP000039660"/>
    </source>
</evidence>
<dbReference type="Pfam" id="PF13302">
    <property type="entry name" value="Acetyltransf_3"/>
    <property type="match status" value="1"/>
</dbReference>
<dbReference type="EMBL" id="CCRK01000004">
    <property type="protein sequence ID" value="CDZ48521.1"/>
    <property type="molecule type" value="Genomic_DNA"/>
</dbReference>
<dbReference type="GO" id="GO:0016747">
    <property type="term" value="F:acyltransferase activity, transferring groups other than amino-acyl groups"/>
    <property type="evidence" value="ECO:0007669"/>
    <property type="project" value="InterPro"/>
</dbReference>
<reference evidence="2 3" key="1">
    <citation type="submission" date="2014-08" db="EMBL/GenBank/DDBJ databases">
        <authorList>
            <person name="Chen Y.-H."/>
        </authorList>
    </citation>
    <scope>NUCLEOTIDE SEQUENCE [LARGE SCALE GENOMIC DNA]</scope>
</reference>
<proteinExistence type="predicted"/>
<feature type="domain" description="N-acetyltransferase" evidence="1">
    <location>
        <begin position="18"/>
        <end position="154"/>
    </location>
</feature>
<organism evidence="2 3">
    <name type="scientific">Neorhizobium galegae bv. officinalis</name>
    <dbReference type="NCBI Taxonomy" id="323656"/>
    <lineage>
        <taxon>Bacteria</taxon>
        <taxon>Pseudomonadati</taxon>
        <taxon>Pseudomonadota</taxon>
        <taxon>Alphaproteobacteria</taxon>
        <taxon>Hyphomicrobiales</taxon>
        <taxon>Rhizobiaceae</taxon>
        <taxon>Rhizobium/Agrobacterium group</taxon>
        <taxon>Neorhizobium</taxon>
    </lineage>
</organism>
<dbReference type="Gene3D" id="3.40.630.30">
    <property type="match status" value="1"/>
</dbReference>
<dbReference type="InterPro" id="IPR016181">
    <property type="entry name" value="Acyl_CoA_acyltransferase"/>
</dbReference>
<gene>
    <name evidence="2" type="ORF">NGAL_HAMBI1189_24980</name>
</gene>
<dbReference type="GO" id="GO:0005840">
    <property type="term" value="C:ribosome"/>
    <property type="evidence" value="ECO:0007669"/>
    <property type="project" value="UniProtKB-KW"/>
</dbReference>
<dbReference type="SUPFAM" id="SSF55729">
    <property type="entry name" value="Acyl-CoA N-acyltransferases (Nat)"/>
    <property type="match status" value="1"/>
</dbReference>
<evidence type="ECO:0000259" key="1">
    <source>
        <dbReference type="Pfam" id="PF13302"/>
    </source>
</evidence>
<keyword evidence="2" id="KW-0808">Transferase</keyword>
<keyword evidence="2" id="KW-0687">Ribonucleoprotein</keyword>
<dbReference type="InterPro" id="IPR000182">
    <property type="entry name" value="GNAT_dom"/>
</dbReference>
<keyword evidence="2" id="KW-0689">Ribosomal protein</keyword>